<accession>A0ABQ2EPY3</accession>
<name>A0ABQ2EPY3_9ACTN</name>
<sequence length="53" mass="5673">MGHKGGVVPGHLKRLPGPQTGEHPLHQEVGALIETEVRQVDSGRCAGWTVHGR</sequence>
<comment type="caution">
    <text evidence="2">The sequence shown here is derived from an EMBL/GenBank/DDBJ whole genome shotgun (WGS) entry which is preliminary data.</text>
</comment>
<keyword evidence="3" id="KW-1185">Reference proteome</keyword>
<dbReference type="EMBL" id="BMMV01000021">
    <property type="protein sequence ID" value="GGK16709.1"/>
    <property type="molecule type" value="Genomic_DNA"/>
</dbReference>
<evidence type="ECO:0000256" key="1">
    <source>
        <dbReference type="SAM" id="MobiDB-lite"/>
    </source>
</evidence>
<organism evidence="2 3">
    <name type="scientific">Streptomyces camponoticapitis</name>
    <dbReference type="NCBI Taxonomy" id="1616125"/>
    <lineage>
        <taxon>Bacteria</taxon>
        <taxon>Bacillati</taxon>
        <taxon>Actinomycetota</taxon>
        <taxon>Actinomycetes</taxon>
        <taxon>Kitasatosporales</taxon>
        <taxon>Streptomycetaceae</taxon>
        <taxon>Streptomyces</taxon>
    </lineage>
</organism>
<gene>
    <name evidence="2" type="ORF">GCM10011583_55810</name>
</gene>
<evidence type="ECO:0000313" key="2">
    <source>
        <dbReference type="EMBL" id="GGK16709.1"/>
    </source>
</evidence>
<proteinExistence type="predicted"/>
<evidence type="ECO:0000313" key="3">
    <source>
        <dbReference type="Proteomes" id="UP000660265"/>
    </source>
</evidence>
<protein>
    <submittedName>
        <fullName evidence="2">Uncharacterized protein</fullName>
    </submittedName>
</protein>
<feature type="region of interest" description="Disordered" evidence="1">
    <location>
        <begin position="1"/>
        <end position="24"/>
    </location>
</feature>
<dbReference type="Proteomes" id="UP000660265">
    <property type="component" value="Unassembled WGS sequence"/>
</dbReference>
<reference evidence="3" key="1">
    <citation type="journal article" date="2019" name="Int. J. Syst. Evol. Microbiol.">
        <title>The Global Catalogue of Microorganisms (GCM) 10K type strain sequencing project: providing services to taxonomists for standard genome sequencing and annotation.</title>
        <authorList>
            <consortium name="The Broad Institute Genomics Platform"/>
            <consortium name="The Broad Institute Genome Sequencing Center for Infectious Disease"/>
            <person name="Wu L."/>
            <person name="Ma J."/>
        </authorList>
    </citation>
    <scope>NUCLEOTIDE SEQUENCE [LARGE SCALE GENOMIC DNA]</scope>
    <source>
        <strain evidence="3">CGMCC 4.7275</strain>
    </source>
</reference>